<evidence type="ECO:0008006" key="2">
    <source>
        <dbReference type="Google" id="ProtNLM"/>
    </source>
</evidence>
<sequence length="126" mass="14473">RKTDWQGKPVEVGEKILTISDPKNVEFLIWLPVKDSIIIKENSEVKVFLDINPIKPLAGRLLRASYEPELSPEEVLSYKIVSSLEKDQEIPRIGLRGTAKIYGSKVTLFYYLFRKPITFVRQLIGI</sequence>
<organism evidence="1">
    <name type="scientific">marine metagenome</name>
    <dbReference type="NCBI Taxonomy" id="408172"/>
    <lineage>
        <taxon>unclassified sequences</taxon>
        <taxon>metagenomes</taxon>
        <taxon>ecological metagenomes</taxon>
    </lineage>
</organism>
<dbReference type="EMBL" id="UINC01123670">
    <property type="protein sequence ID" value="SVD00297.1"/>
    <property type="molecule type" value="Genomic_DNA"/>
</dbReference>
<evidence type="ECO:0000313" key="1">
    <source>
        <dbReference type="EMBL" id="SVD00297.1"/>
    </source>
</evidence>
<feature type="non-terminal residue" evidence="1">
    <location>
        <position position="1"/>
    </location>
</feature>
<gene>
    <name evidence="1" type="ORF">METZ01_LOCUS353151</name>
</gene>
<reference evidence="1" key="1">
    <citation type="submission" date="2018-05" db="EMBL/GenBank/DDBJ databases">
        <authorList>
            <person name="Lanie J.A."/>
            <person name="Ng W.-L."/>
            <person name="Kazmierczak K.M."/>
            <person name="Andrzejewski T.M."/>
            <person name="Davidsen T.M."/>
            <person name="Wayne K.J."/>
            <person name="Tettelin H."/>
            <person name="Glass J.I."/>
            <person name="Rusch D."/>
            <person name="Podicherti R."/>
            <person name="Tsui H.-C.T."/>
            <person name="Winkler M.E."/>
        </authorList>
    </citation>
    <scope>NUCLEOTIDE SEQUENCE</scope>
</reference>
<name>A0A382RTB2_9ZZZZ</name>
<accession>A0A382RTB2</accession>
<dbReference type="AlphaFoldDB" id="A0A382RTB2"/>
<proteinExistence type="predicted"/>
<protein>
    <recommendedName>
        <fullName evidence="2">RND efflux pump membrane fusion protein barrel-sandwich domain-containing protein</fullName>
    </recommendedName>
</protein>